<dbReference type="EMBL" id="JANPWB010000003">
    <property type="protein sequence ID" value="KAJ1204011.1"/>
    <property type="molecule type" value="Genomic_DNA"/>
</dbReference>
<feature type="compositionally biased region" description="Low complexity" evidence="1">
    <location>
        <begin position="114"/>
        <end position="125"/>
    </location>
</feature>
<dbReference type="AlphaFoldDB" id="A0AAV7VUN6"/>
<accession>A0AAV7VUN6</accession>
<organism evidence="2 3">
    <name type="scientific">Pleurodeles waltl</name>
    <name type="common">Iberian ribbed newt</name>
    <dbReference type="NCBI Taxonomy" id="8319"/>
    <lineage>
        <taxon>Eukaryota</taxon>
        <taxon>Metazoa</taxon>
        <taxon>Chordata</taxon>
        <taxon>Craniata</taxon>
        <taxon>Vertebrata</taxon>
        <taxon>Euteleostomi</taxon>
        <taxon>Amphibia</taxon>
        <taxon>Batrachia</taxon>
        <taxon>Caudata</taxon>
        <taxon>Salamandroidea</taxon>
        <taxon>Salamandridae</taxon>
        <taxon>Pleurodelinae</taxon>
        <taxon>Pleurodeles</taxon>
    </lineage>
</organism>
<name>A0AAV7VUN6_PLEWA</name>
<feature type="compositionally biased region" description="Polar residues" evidence="1">
    <location>
        <begin position="64"/>
        <end position="73"/>
    </location>
</feature>
<protein>
    <submittedName>
        <fullName evidence="2">Uncharacterized protein</fullName>
    </submittedName>
</protein>
<reference evidence="2" key="1">
    <citation type="journal article" date="2022" name="bioRxiv">
        <title>Sequencing and chromosome-scale assembly of the giantPleurodeles waltlgenome.</title>
        <authorList>
            <person name="Brown T."/>
            <person name="Elewa A."/>
            <person name="Iarovenko S."/>
            <person name="Subramanian E."/>
            <person name="Araus A.J."/>
            <person name="Petzold A."/>
            <person name="Susuki M."/>
            <person name="Suzuki K.-i.T."/>
            <person name="Hayashi T."/>
            <person name="Toyoda A."/>
            <person name="Oliveira C."/>
            <person name="Osipova E."/>
            <person name="Leigh N.D."/>
            <person name="Simon A."/>
            <person name="Yun M.H."/>
        </authorList>
    </citation>
    <scope>NUCLEOTIDE SEQUENCE</scope>
    <source>
        <strain evidence="2">20211129_DDA</strain>
        <tissue evidence="2">Liver</tissue>
    </source>
</reference>
<proteinExistence type="predicted"/>
<feature type="region of interest" description="Disordered" evidence="1">
    <location>
        <begin position="1"/>
        <end position="134"/>
    </location>
</feature>
<keyword evidence="3" id="KW-1185">Reference proteome</keyword>
<comment type="caution">
    <text evidence="2">The sequence shown here is derived from an EMBL/GenBank/DDBJ whole genome shotgun (WGS) entry which is preliminary data.</text>
</comment>
<evidence type="ECO:0000313" key="3">
    <source>
        <dbReference type="Proteomes" id="UP001066276"/>
    </source>
</evidence>
<evidence type="ECO:0000313" key="2">
    <source>
        <dbReference type="EMBL" id="KAJ1204011.1"/>
    </source>
</evidence>
<evidence type="ECO:0000256" key="1">
    <source>
        <dbReference type="SAM" id="MobiDB-lite"/>
    </source>
</evidence>
<feature type="compositionally biased region" description="Low complexity" evidence="1">
    <location>
        <begin position="80"/>
        <end position="94"/>
    </location>
</feature>
<sequence>MVGALGLGSRPCTSEGCLRRVSSGPDQPDFRPRGAADSAAPPEGVSVPAHMGPPRLLPSGQGSGSHSLPSTMRSAHVDQARAPAQSAAPFPAASHGHHITDGSGPVHHGPPGPGRSRSPGQSGSRLSWGSFRNS</sequence>
<gene>
    <name evidence="2" type="ORF">NDU88_007792</name>
</gene>
<dbReference type="Proteomes" id="UP001066276">
    <property type="component" value="Chromosome 2_1"/>
</dbReference>